<dbReference type="PROSITE" id="PS00503">
    <property type="entry name" value="PECTINESTERASE_2"/>
    <property type="match status" value="1"/>
</dbReference>
<evidence type="ECO:0000256" key="6">
    <source>
        <dbReference type="ARBA" id="ARBA00022729"/>
    </source>
</evidence>
<keyword evidence="14" id="KW-1185">Reference proteome</keyword>
<evidence type="ECO:0000256" key="4">
    <source>
        <dbReference type="ARBA" id="ARBA00013229"/>
    </source>
</evidence>
<feature type="chain" id="PRO_5040544845" description="Pectinesterase" evidence="11">
    <location>
        <begin position="17"/>
        <end position="323"/>
    </location>
</feature>
<evidence type="ECO:0000256" key="2">
    <source>
        <dbReference type="ARBA" id="ARBA00005184"/>
    </source>
</evidence>
<accession>A0A9P4LWE5</accession>
<dbReference type="AlphaFoldDB" id="A0A9P4LWE5"/>
<dbReference type="SUPFAM" id="SSF51126">
    <property type="entry name" value="Pectin lyase-like"/>
    <property type="match status" value="1"/>
</dbReference>
<evidence type="ECO:0000256" key="7">
    <source>
        <dbReference type="ARBA" id="ARBA00022801"/>
    </source>
</evidence>
<keyword evidence="7 11" id="KW-0378">Hydrolase</keyword>
<dbReference type="Pfam" id="PF01095">
    <property type="entry name" value="Pectinesterase"/>
    <property type="match status" value="1"/>
</dbReference>
<sequence>MFKFLSLLALAASVQALTSPPSGALVVGSDDGYSTVQDAVDALDTSTSDTQYIFIYQGTYDEQVYIQSLNGALKIYGYSEDDSSYSSNTVTITQALALADVSTDDETGTLRVWTENFSLYNVNLENSYGKGGQALALSAEASYQGYYGCKFIGYQDTILAEKGYQLYANSYIEGATDFIFGQSASAWFENCDIRVLSASVGYVTASGRASSSSTSYYVINNSNVAAKSGETVSEGAYYLGRPWGKYARVAFQNTELSDVINSAGWSKWSTSDTRTSDVVFGEYKNSGDGASGTRAYETKLSSAVKIAKILGSDYADYFDTSYL</sequence>
<dbReference type="GO" id="GO:0042545">
    <property type="term" value="P:cell wall modification"/>
    <property type="evidence" value="ECO:0007669"/>
    <property type="project" value="UniProtKB-UniRule"/>
</dbReference>
<evidence type="ECO:0000256" key="11">
    <source>
        <dbReference type="RuleBase" id="RU000589"/>
    </source>
</evidence>
<dbReference type="GO" id="GO:0030599">
    <property type="term" value="F:pectinesterase activity"/>
    <property type="evidence" value="ECO:0007669"/>
    <property type="project" value="UniProtKB-UniRule"/>
</dbReference>
<dbReference type="EC" id="3.1.1.11" evidence="4 11"/>
<comment type="catalytic activity">
    <reaction evidence="9 11">
        <text>[(1-&gt;4)-alpha-D-galacturonosyl methyl ester](n) + n H2O = [(1-&gt;4)-alpha-D-galacturonosyl](n) + n methanol + n H(+)</text>
        <dbReference type="Rhea" id="RHEA:22380"/>
        <dbReference type="Rhea" id="RHEA-COMP:14570"/>
        <dbReference type="Rhea" id="RHEA-COMP:14573"/>
        <dbReference type="ChEBI" id="CHEBI:15377"/>
        <dbReference type="ChEBI" id="CHEBI:15378"/>
        <dbReference type="ChEBI" id="CHEBI:17790"/>
        <dbReference type="ChEBI" id="CHEBI:140522"/>
        <dbReference type="ChEBI" id="CHEBI:140523"/>
        <dbReference type="EC" id="3.1.1.11"/>
    </reaction>
</comment>
<evidence type="ECO:0000256" key="8">
    <source>
        <dbReference type="ARBA" id="ARBA00023085"/>
    </source>
</evidence>
<evidence type="ECO:0000256" key="3">
    <source>
        <dbReference type="ARBA" id="ARBA00008891"/>
    </source>
</evidence>
<dbReference type="OrthoDB" id="2019149at2759"/>
<dbReference type="InterPro" id="IPR033131">
    <property type="entry name" value="Pectinesterase_Asp_AS"/>
</dbReference>
<evidence type="ECO:0000256" key="9">
    <source>
        <dbReference type="ARBA" id="ARBA00047928"/>
    </source>
</evidence>
<keyword evidence="5 11" id="KW-0964">Secreted</keyword>
<comment type="pathway">
    <text evidence="2 11">Glycan metabolism; pectin degradation; 2-dehydro-3-deoxy-D-gluconate from pectin: step 1/5.</text>
</comment>
<dbReference type="Gene3D" id="2.160.20.10">
    <property type="entry name" value="Single-stranded right-handed beta-helix, Pectin lyase-like"/>
    <property type="match status" value="1"/>
</dbReference>
<reference evidence="13" key="1">
    <citation type="journal article" date="2020" name="Stud. Mycol.">
        <title>101 Dothideomycetes genomes: a test case for predicting lifestyles and emergence of pathogens.</title>
        <authorList>
            <person name="Haridas S."/>
            <person name="Albert R."/>
            <person name="Binder M."/>
            <person name="Bloem J."/>
            <person name="Labutti K."/>
            <person name="Salamov A."/>
            <person name="Andreopoulos B."/>
            <person name="Baker S."/>
            <person name="Barry K."/>
            <person name="Bills G."/>
            <person name="Bluhm B."/>
            <person name="Cannon C."/>
            <person name="Castanera R."/>
            <person name="Culley D."/>
            <person name="Daum C."/>
            <person name="Ezra D."/>
            <person name="Gonzalez J."/>
            <person name="Henrissat B."/>
            <person name="Kuo A."/>
            <person name="Liang C."/>
            <person name="Lipzen A."/>
            <person name="Lutzoni F."/>
            <person name="Magnuson J."/>
            <person name="Mondo S."/>
            <person name="Nolan M."/>
            <person name="Ohm R."/>
            <person name="Pangilinan J."/>
            <person name="Park H.-J."/>
            <person name="Ramirez L."/>
            <person name="Alfaro M."/>
            <person name="Sun H."/>
            <person name="Tritt A."/>
            <person name="Yoshinaga Y."/>
            <person name="Zwiers L.-H."/>
            <person name="Turgeon B."/>
            <person name="Goodwin S."/>
            <person name="Spatafora J."/>
            <person name="Crous P."/>
            <person name="Grigoriev I."/>
        </authorList>
    </citation>
    <scope>NUCLEOTIDE SEQUENCE</scope>
    <source>
        <strain evidence="13">CBS 121410</strain>
    </source>
</reference>
<comment type="subcellular location">
    <subcellularLocation>
        <location evidence="1 11">Secreted</location>
    </subcellularLocation>
</comment>
<feature type="signal peptide" evidence="11">
    <location>
        <begin position="1"/>
        <end position="16"/>
    </location>
</feature>
<dbReference type="GO" id="GO:0005576">
    <property type="term" value="C:extracellular region"/>
    <property type="evidence" value="ECO:0007669"/>
    <property type="project" value="UniProtKB-SubCell"/>
</dbReference>
<comment type="similarity">
    <text evidence="3">Belongs to the pectinesterase family.</text>
</comment>
<dbReference type="EMBL" id="ML978750">
    <property type="protein sequence ID" value="KAF2083938.1"/>
    <property type="molecule type" value="Genomic_DNA"/>
</dbReference>
<dbReference type="InterPro" id="IPR012334">
    <property type="entry name" value="Pectin_lyas_fold"/>
</dbReference>
<comment type="function">
    <text evidence="11">Involved in maceration and soft-rotting of plant tissue.</text>
</comment>
<evidence type="ECO:0000313" key="14">
    <source>
        <dbReference type="Proteomes" id="UP000799776"/>
    </source>
</evidence>
<name>A0A9P4LWE5_9PEZI</name>
<dbReference type="InterPro" id="IPR000070">
    <property type="entry name" value="Pectinesterase_cat"/>
</dbReference>
<organism evidence="13 14">
    <name type="scientific">Saccharata proteae CBS 121410</name>
    <dbReference type="NCBI Taxonomy" id="1314787"/>
    <lineage>
        <taxon>Eukaryota</taxon>
        <taxon>Fungi</taxon>
        <taxon>Dikarya</taxon>
        <taxon>Ascomycota</taxon>
        <taxon>Pezizomycotina</taxon>
        <taxon>Dothideomycetes</taxon>
        <taxon>Dothideomycetes incertae sedis</taxon>
        <taxon>Botryosphaeriales</taxon>
        <taxon>Saccharataceae</taxon>
        <taxon>Saccharata</taxon>
    </lineage>
</organism>
<comment type="caution">
    <text evidence="13">The sequence shown here is derived from an EMBL/GenBank/DDBJ whole genome shotgun (WGS) entry which is preliminary data.</text>
</comment>
<feature type="domain" description="Pectinesterase catalytic" evidence="12">
    <location>
        <begin position="31"/>
        <end position="292"/>
    </location>
</feature>
<feature type="active site" evidence="10">
    <location>
        <position position="177"/>
    </location>
</feature>
<dbReference type="PANTHER" id="PTHR31321">
    <property type="entry name" value="ACYL-COA THIOESTER HYDROLASE YBHC-RELATED"/>
    <property type="match status" value="1"/>
</dbReference>
<dbReference type="InterPro" id="IPR011050">
    <property type="entry name" value="Pectin_lyase_fold/virulence"/>
</dbReference>
<keyword evidence="6 11" id="KW-0732">Signal</keyword>
<protein>
    <recommendedName>
        <fullName evidence="4 11">Pectinesterase</fullName>
        <ecNumber evidence="4 11">3.1.1.11</ecNumber>
    </recommendedName>
</protein>
<dbReference type="Proteomes" id="UP000799776">
    <property type="component" value="Unassembled WGS sequence"/>
</dbReference>
<keyword evidence="11" id="KW-0961">Cell wall biogenesis/degradation</keyword>
<gene>
    <name evidence="13" type="ORF">K490DRAFT_50339</name>
</gene>
<proteinExistence type="inferred from homology"/>
<evidence type="ECO:0000256" key="5">
    <source>
        <dbReference type="ARBA" id="ARBA00022525"/>
    </source>
</evidence>
<evidence type="ECO:0000256" key="10">
    <source>
        <dbReference type="PROSITE-ProRule" id="PRU10040"/>
    </source>
</evidence>
<evidence type="ECO:0000313" key="13">
    <source>
        <dbReference type="EMBL" id="KAF2083938.1"/>
    </source>
</evidence>
<dbReference type="FunFam" id="2.160.20.10:FF:000014">
    <property type="entry name" value="Pectinesterase"/>
    <property type="match status" value="1"/>
</dbReference>
<dbReference type="GO" id="GO:0045490">
    <property type="term" value="P:pectin catabolic process"/>
    <property type="evidence" value="ECO:0007669"/>
    <property type="project" value="UniProtKB-UniRule"/>
</dbReference>
<keyword evidence="8 11" id="KW-0063">Aspartyl esterase</keyword>
<evidence type="ECO:0000256" key="1">
    <source>
        <dbReference type="ARBA" id="ARBA00004613"/>
    </source>
</evidence>
<evidence type="ECO:0000259" key="12">
    <source>
        <dbReference type="Pfam" id="PF01095"/>
    </source>
</evidence>
<dbReference type="PANTHER" id="PTHR31321:SF127">
    <property type="entry name" value="PECTINESTERASE"/>
    <property type="match status" value="1"/>
</dbReference>